<evidence type="ECO:0000313" key="2">
    <source>
        <dbReference type="Proteomes" id="UP000245626"/>
    </source>
</evidence>
<evidence type="ECO:0000313" key="1">
    <source>
        <dbReference type="EMBL" id="PWN50913.1"/>
    </source>
</evidence>
<keyword evidence="2" id="KW-1185">Reference proteome</keyword>
<name>A0ACD0NYJ8_9BASI</name>
<dbReference type="EMBL" id="KZ819886">
    <property type="protein sequence ID" value="PWN50913.1"/>
    <property type="molecule type" value="Genomic_DNA"/>
</dbReference>
<gene>
    <name evidence="1" type="ORF">IE53DRAFT_374362</name>
</gene>
<accession>A0ACD0NYJ8</accession>
<protein>
    <submittedName>
        <fullName evidence="1">Uncharacterized protein</fullName>
    </submittedName>
</protein>
<reference evidence="1 2" key="1">
    <citation type="journal article" date="2018" name="Mol. Biol. Evol.">
        <title>Broad Genomic Sampling Reveals a Smut Pathogenic Ancestry of the Fungal Clade Ustilaginomycotina.</title>
        <authorList>
            <person name="Kijpornyongpan T."/>
            <person name="Mondo S.J."/>
            <person name="Barry K."/>
            <person name="Sandor L."/>
            <person name="Lee J."/>
            <person name="Lipzen A."/>
            <person name="Pangilinan J."/>
            <person name="LaButti K."/>
            <person name="Hainaut M."/>
            <person name="Henrissat B."/>
            <person name="Grigoriev I.V."/>
            <person name="Spatafora J.W."/>
            <person name="Aime M.C."/>
        </authorList>
    </citation>
    <scope>NUCLEOTIDE SEQUENCE [LARGE SCALE GENOMIC DNA]</scope>
    <source>
        <strain evidence="1 2">SA 807</strain>
    </source>
</reference>
<sequence>MIDEAAKGGKKKAPRKKAGEDQSILDNNLLDGVKRWLEPLPDKSLPALNIQHQFFAILEKMTIDTISLKMSGLGKVVVFYSMCNRVEPSIKRSAEHLIEIWSRPILKRSSSYRDRHVQAAEWNPDMANSSQVTVSASPGDGNNRRNVSIPQAVTSGFRIAPKSSVGANKSDSSHEARLANHHR</sequence>
<organism evidence="1 2">
    <name type="scientific">Violaceomyces palustris</name>
    <dbReference type="NCBI Taxonomy" id="1673888"/>
    <lineage>
        <taxon>Eukaryota</taxon>
        <taxon>Fungi</taxon>
        <taxon>Dikarya</taxon>
        <taxon>Basidiomycota</taxon>
        <taxon>Ustilaginomycotina</taxon>
        <taxon>Ustilaginomycetes</taxon>
        <taxon>Violaceomycetales</taxon>
        <taxon>Violaceomycetaceae</taxon>
        <taxon>Violaceomyces</taxon>
    </lineage>
</organism>
<dbReference type="Proteomes" id="UP000245626">
    <property type="component" value="Unassembled WGS sequence"/>
</dbReference>
<proteinExistence type="predicted"/>